<dbReference type="Proteomes" id="UP001164539">
    <property type="component" value="Chromosome 9"/>
</dbReference>
<sequence>MAEAHLLETYACAPSTERGRGILISGHPKSNSILYCNGRSVLIRYLDEPLHVDVYGEHGYPVTVARYSPNGEWIASADISGIVRIWGTHNGFVLKNEFKVLSGRIDDLQWSPDGLRIVACGDGKGKSLVRAFMWDSGTTVGDFDGHSRRVLSCAFKPTRPFRIATCGEDYLVNVYEGPPFKFKLSHREHSNFVNCVRFSPDGSKFITVSSDKKGLIYDGKTGEKIGELSSEDGHHGSIYAISWSPGGKQVLTVSADRTAKVWEILEDGSSGSVIKTLACSESNAVEDMLVGCLWQNDYLVTVSLGGVINIFSASDLDKTPVTFSGHMKNVSILTVLPTSQRMILSSSYDGIIIKWIQGIGYSGKLERKGNAQIKCLAAVEEEISTSGFDNKVWRIPLRDAECGDAEHVDIGTQPTDLSIALIYPELALVSTESGVVLLNGVKMVSNIELGFTVTACAIAPDGSEAIVGGQNGKLHIFSISENTLKEEVVLEKHRGAITVIRYSPDVSMFASADSNREAVVWDRVSREVKLNNMFFHSARVNCLAWSPSSTMVATGSLDTSVIIYEIGKPASSRITIKNAHLGGVYGLTFTDDFNVVSSGEDACVRVWRLSQE</sequence>
<proteinExistence type="predicted"/>
<reference evidence="1 2" key="1">
    <citation type="journal article" date="2023" name="Science">
        <title>Complex scaffold remodeling in plant triterpene biosynthesis.</title>
        <authorList>
            <person name="De La Pena R."/>
            <person name="Hodgson H."/>
            <person name="Liu J.C."/>
            <person name="Stephenson M.J."/>
            <person name="Martin A.C."/>
            <person name="Owen C."/>
            <person name="Harkess A."/>
            <person name="Leebens-Mack J."/>
            <person name="Jimenez L.E."/>
            <person name="Osbourn A."/>
            <person name="Sattely E.S."/>
        </authorList>
    </citation>
    <scope>NUCLEOTIDE SEQUENCE [LARGE SCALE GENOMIC DNA]</scope>
    <source>
        <strain evidence="2">cv. JPN11</strain>
        <tissue evidence="1">Leaf</tissue>
    </source>
</reference>
<accession>A0ACC1XG18</accession>
<keyword evidence="2" id="KW-1185">Reference proteome</keyword>
<organism evidence="1 2">
    <name type="scientific">Melia azedarach</name>
    <name type="common">Chinaberry tree</name>
    <dbReference type="NCBI Taxonomy" id="155640"/>
    <lineage>
        <taxon>Eukaryota</taxon>
        <taxon>Viridiplantae</taxon>
        <taxon>Streptophyta</taxon>
        <taxon>Embryophyta</taxon>
        <taxon>Tracheophyta</taxon>
        <taxon>Spermatophyta</taxon>
        <taxon>Magnoliopsida</taxon>
        <taxon>eudicotyledons</taxon>
        <taxon>Gunneridae</taxon>
        <taxon>Pentapetalae</taxon>
        <taxon>rosids</taxon>
        <taxon>malvids</taxon>
        <taxon>Sapindales</taxon>
        <taxon>Meliaceae</taxon>
        <taxon>Melia</taxon>
    </lineage>
</organism>
<evidence type="ECO:0000313" key="2">
    <source>
        <dbReference type="Proteomes" id="UP001164539"/>
    </source>
</evidence>
<name>A0ACC1XG18_MELAZ</name>
<protein>
    <submittedName>
        <fullName evidence="1">66 kDa stress protein-like</fullName>
    </submittedName>
</protein>
<gene>
    <name evidence="1" type="ORF">OWV82_016047</name>
</gene>
<comment type="caution">
    <text evidence="1">The sequence shown here is derived from an EMBL/GenBank/DDBJ whole genome shotgun (WGS) entry which is preliminary data.</text>
</comment>
<evidence type="ECO:0000313" key="1">
    <source>
        <dbReference type="EMBL" id="KAJ4709778.1"/>
    </source>
</evidence>
<dbReference type="EMBL" id="CM051402">
    <property type="protein sequence ID" value="KAJ4709778.1"/>
    <property type="molecule type" value="Genomic_DNA"/>
</dbReference>